<proteinExistence type="inferred from homology"/>
<comment type="similarity">
    <text evidence="1 3">Belongs to the peptidase S8 family.</text>
</comment>
<sequence length="334" mass="36803">MRSNLTDDEKESEAEQMTGGDQGIEDELHMNGEDQTTGGDQAEVIEVARDYNILTPSTKFLHPSVDILAAWSPVSPPSNYYDDKRSVNYNIISRTSMSCPHVTGAAAFVKAAHPNWSPAPIKSALMTTAYVMDPRKHADLEFAYGSGHINPLKAVNPGLVFDASEADYVELLCHTGYNTSKLQLVTGDSSSCNNVTANRGWDLNYPSFSLAIKDGEQVMGTFTRRITNVRNTSTYYATVSMPGLVTVKVEPSVLSFTETGEKKSFTVKVYGPKITQQPIISGSILWKDGSHVIRSPLVVYTMLPFSTDQTNKQPAFLRFRPVPQKKHTSKELNP</sequence>
<evidence type="ECO:0000256" key="4">
    <source>
        <dbReference type="SAM" id="MobiDB-lite"/>
    </source>
</evidence>
<dbReference type="Proteomes" id="UP000541444">
    <property type="component" value="Unassembled WGS sequence"/>
</dbReference>
<evidence type="ECO:0000313" key="8">
    <source>
        <dbReference type="Proteomes" id="UP000541444"/>
    </source>
</evidence>
<dbReference type="PROSITE" id="PS51892">
    <property type="entry name" value="SUBTILASE"/>
    <property type="match status" value="1"/>
</dbReference>
<keyword evidence="8" id="KW-1185">Reference proteome</keyword>
<gene>
    <name evidence="7" type="ORF">GIB67_019193</name>
</gene>
<evidence type="ECO:0000259" key="6">
    <source>
        <dbReference type="Pfam" id="PF17766"/>
    </source>
</evidence>
<dbReference type="InterPro" id="IPR000209">
    <property type="entry name" value="Peptidase_S8/S53_dom"/>
</dbReference>
<dbReference type="InterPro" id="IPR036852">
    <property type="entry name" value="Peptidase_S8/S53_dom_sf"/>
</dbReference>
<dbReference type="Pfam" id="PF17766">
    <property type="entry name" value="fn3_6"/>
    <property type="match status" value="1"/>
</dbReference>
<dbReference type="Pfam" id="PF00082">
    <property type="entry name" value="Peptidase_S8"/>
    <property type="match status" value="1"/>
</dbReference>
<keyword evidence="2" id="KW-0732">Signal</keyword>
<dbReference type="Gene3D" id="2.60.40.2310">
    <property type="match status" value="1"/>
</dbReference>
<dbReference type="GO" id="GO:0006508">
    <property type="term" value="P:proteolysis"/>
    <property type="evidence" value="ECO:0007669"/>
    <property type="project" value="InterPro"/>
</dbReference>
<dbReference type="Gene3D" id="3.40.50.200">
    <property type="entry name" value="Peptidase S8/S53 domain"/>
    <property type="match status" value="1"/>
</dbReference>
<protein>
    <recommendedName>
        <fullName evidence="9">Cucumisin</fullName>
    </recommendedName>
</protein>
<evidence type="ECO:0000256" key="1">
    <source>
        <dbReference type="ARBA" id="ARBA00011073"/>
    </source>
</evidence>
<dbReference type="AlphaFoldDB" id="A0A7J7N045"/>
<dbReference type="PANTHER" id="PTHR10795">
    <property type="entry name" value="PROPROTEIN CONVERTASE SUBTILISIN/KEXIN"/>
    <property type="match status" value="1"/>
</dbReference>
<feature type="domain" description="Peptidase S8/S53" evidence="5">
    <location>
        <begin position="75"/>
        <end position="147"/>
    </location>
</feature>
<evidence type="ECO:0000259" key="5">
    <source>
        <dbReference type="Pfam" id="PF00082"/>
    </source>
</evidence>
<organism evidence="7 8">
    <name type="scientific">Kingdonia uniflora</name>
    <dbReference type="NCBI Taxonomy" id="39325"/>
    <lineage>
        <taxon>Eukaryota</taxon>
        <taxon>Viridiplantae</taxon>
        <taxon>Streptophyta</taxon>
        <taxon>Embryophyta</taxon>
        <taxon>Tracheophyta</taxon>
        <taxon>Spermatophyta</taxon>
        <taxon>Magnoliopsida</taxon>
        <taxon>Ranunculales</taxon>
        <taxon>Circaeasteraceae</taxon>
        <taxon>Kingdonia</taxon>
    </lineage>
</organism>
<comment type="caution">
    <text evidence="3">Lacks conserved residue(s) required for the propagation of feature annotation.</text>
</comment>
<dbReference type="InterPro" id="IPR045051">
    <property type="entry name" value="SBT"/>
</dbReference>
<evidence type="ECO:0008006" key="9">
    <source>
        <dbReference type="Google" id="ProtNLM"/>
    </source>
</evidence>
<dbReference type="OrthoDB" id="4803627at2759"/>
<dbReference type="EMBL" id="JACGCM010001165">
    <property type="protein sequence ID" value="KAF6160424.1"/>
    <property type="molecule type" value="Genomic_DNA"/>
</dbReference>
<feature type="compositionally biased region" description="Acidic residues" evidence="4">
    <location>
        <begin position="1"/>
        <end position="14"/>
    </location>
</feature>
<reference evidence="7 8" key="1">
    <citation type="journal article" date="2020" name="IScience">
        <title>Genome Sequencing of the Endangered Kingdonia uniflora (Circaeasteraceae, Ranunculales) Reveals Potential Mechanisms of Evolutionary Specialization.</title>
        <authorList>
            <person name="Sun Y."/>
            <person name="Deng T."/>
            <person name="Zhang A."/>
            <person name="Moore M.J."/>
            <person name="Landis J.B."/>
            <person name="Lin N."/>
            <person name="Zhang H."/>
            <person name="Zhang X."/>
            <person name="Huang J."/>
            <person name="Zhang X."/>
            <person name="Sun H."/>
            <person name="Wang H."/>
        </authorList>
    </citation>
    <scope>NUCLEOTIDE SEQUENCE [LARGE SCALE GENOMIC DNA]</scope>
    <source>
        <strain evidence="7">TB1705</strain>
        <tissue evidence="7">Leaf</tissue>
    </source>
</reference>
<dbReference type="InterPro" id="IPR041469">
    <property type="entry name" value="Subtilisin-like_FN3"/>
</dbReference>
<dbReference type="GO" id="GO:0004252">
    <property type="term" value="F:serine-type endopeptidase activity"/>
    <property type="evidence" value="ECO:0007669"/>
    <property type="project" value="InterPro"/>
</dbReference>
<feature type="region of interest" description="Disordered" evidence="4">
    <location>
        <begin position="1"/>
        <end position="40"/>
    </location>
</feature>
<dbReference type="SUPFAM" id="SSF52743">
    <property type="entry name" value="Subtilisin-like"/>
    <property type="match status" value="1"/>
</dbReference>
<evidence type="ECO:0000313" key="7">
    <source>
        <dbReference type="EMBL" id="KAF6160424.1"/>
    </source>
</evidence>
<evidence type="ECO:0000256" key="3">
    <source>
        <dbReference type="PROSITE-ProRule" id="PRU01240"/>
    </source>
</evidence>
<accession>A0A7J7N045</accession>
<feature type="domain" description="Subtilisin-like protease fibronectin type-III" evidence="6">
    <location>
        <begin position="202"/>
        <end position="299"/>
    </location>
</feature>
<comment type="caution">
    <text evidence="7">The sequence shown here is derived from an EMBL/GenBank/DDBJ whole genome shotgun (WGS) entry which is preliminary data.</text>
</comment>
<name>A0A7J7N045_9MAGN</name>
<evidence type="ECO:0000256" key="2">
    <source>
        <dbReference type="ARBA" id="ARBA00022729"/>
    </source>
</evidence>